<dbReference type="Pfam" id="PF01547">
    <property type="entry name" value="SBP_bac_1"/>
    <property type="match status" value="1"/>
</dbReference>
<evidence type="ECO:0000256" key="4">
    <source>
        <dbReference type="ARBA" id="ARBA00023139"/>
    </source>
</evidence>
<keyword evidence="5" id="KW-0449">Lipoprotein</keyword>
<name>A0A2A9EKE9_9MICO</name>
<keyword evidence="3" id="KW-0472">Membrane</keyword>
<protein>
    <submittedName>
        <fullName evidence="7">Carbohydrate ABC transporter substrate-binding protein (CUT1 family)</fullName>
    </submittedName>
</protein>
<dbReference type="SUPFAM" id="SSF53850">
    <property type="entry name" value="Periplasmic binding protein-like II"/>
    <property type="match status" value="1"/>
</dbReference>
<dbReference type="OrthoDB" id="6416561at2"/>
<dbReference type="PANTHER" id="PTHR43649:SF33">
    <property type="entry name" value="POLYGALACTURONAN_RHAMNOGALACTURONAN-BINDING PROTEIN YTCQ"/>
    <property type="match status" value="1"/>
</dbReference>
<accession>A0A2A9EKE9</accession>
<keyword evidence="8" id="KW-1185">Reference proteome</keyword>
<dbReference type="RefSeq" id="WP_098483496.1">
    <property type="nucleotide sequence ID" value="NZ_PDJI01000004.1"/>
</dbReference>
<sequence length="438" mass="45895">MRTRLAAATLAVPLLVLAACSDAEGGGGGDGGTAAADEITVWAHQGQESEVKALQQAIDDFNAQGEGTATLQFVPEADYTSTVTTTSPKDLPDVLEFDGPMMASLVYAGKLAPLGDLVTGETVDNQTESVLAQNTNPADGELYGVSQFDASLGVYGNKALLDAAGVEYPTSLDDAWTAEEFEAALEKLAATDDDGKVLDIKENYGAEWPTYGFLPVAWSAGEQIVVDGAADGHLNSPAVVEAVERFAGWREYTDPNTDDAAFVDGRVALSWVGHWVYNPYSEALGEDLVVLPLPDFGSGPKSGQGSWAWGVSPESDNPELAGRFLDFLTSDDAVAAMTDANAAPPATRTVTESSSLYGADGPLAIFAESLARTCGDAAPTTDCVATPRPITPAYPVISQQFSEAFFGAYEGGDAQKLLDQAARTIDLDFQDNDGYGQS</sequence>
<evidence type="ECO:0000313" key="7">
    <source>
        <dbReference type="EMBL" id="PFG39378.1"/>
    </source>
</evidence>
<dbReference type="AlphaFoldDB" id="A0A2A9EKE9"/>
<evidence type="ECO:0000256" key="6">
    <source>
        <dbReference type="SAM" id="SignalP"/>
    </source>
</evidence>
<dbReference type="CDD" id="cd13585">
    <property type="entry name" value="PBP2_TMBP_like"/>
    <property type="match status" value="1"/>
</dbReference>
<keyword evidence="4" id="KW-0564">Palmitate</keyword>
<dbReference type="Gene3D" id="3.40.190.10">
    <property type="entry name" value="Periplasmic binding protein-like II"/>
    <property type="match status" value="1"/>
</dbReference>
<keyword evidence="1" id="KW-1003">Cell membrane</keyword>
<evidence type="ECO:0000313" key="8">
    <source>
        <dbReference type="Proteomes" id="UP000222106"/>
    </source>
</evidence>
<feature type="chain" id="PRO_5039266420" evidence="6">
    <location>
        <begin position="19"/>
        <end position="438"/>
    </location>
</feature>
<dbReference type="PROSITE" id="PS51257">
    <property type="entry name" value="PROKAR_LIPOPROTEIN"/>
    <property type="match status" value="1"/>
</dbReference>
<dbReference type="EMBL" id="PDJI01000004">
    <property type="protein sequence ID" value="PFG39378.1"/>
    <property type="molecule type" value="Genomic_DNA"/>
</dbReference>
<gene>
    <name evidence="7" type="ORF">ATJ97_1884</name>
</gene>
<dbReference type="InterPro" id="IPR050490">
    <property type="entry name" value="Bact_solute-bd_prot1"/>
</dbReference>
<evidence type="ECO:0000256" key="1">
    <source>
        <dbReference type="ARBA" id="ARBA00022475"/>
    </source>
</evidence>
<evidence type="ECO:0000256" key="3">
    <source>
        <dbReference type="ARBA" id="ARBA00023136"/>
    </source>
</evidence>
<dbReference type="Proteomes" id="UP000222106">
    <property type="component" value="Unassembled WGS sequence"/>
</dbReference>
<feature type="signal peptide" evidence="6">
    <location>
        <begin position="1"/>
        <end position="18"/>
    </location>
</feature>
<evidence type="ECO:0000256" key="5">
    <source>
        <dbReference type="ARBA" id="ARBA00023288"/>
    </source>
</evidence>
<dbReference type="PANTHER" id="PTHR43649">
    <property type="entry name" value="ARABINOSE-BINDING PROTEIN-RELATED"/>
    <property type="match status" value="1"/>
</dbReference>
<proteinExistence type="predicted"/>
<keyword evidence="2 6" id="KW-0732">Signal</keyword>
<evidence type="ECO:0000256" key="2">
    <source>
        <dbReference type="ARBA" id="ARBA00022729"/>
    </source>
</evidence>
<comment type="caution">
    <text evidence="7">The sequence shown here is derived from an EMBL/GenBank/DDBJ whole genome shotgun (WGS) entry which is preliminary data.</text>
</comment>
<dbReference type="InterPro" id="IPR006059">
    <property type="entry name" value="SBP"/>
</dbReference>
<organism evidence="7 8">
    <name type="scientific">Georgenia soli</name>
    <dbReference type="NCBI Taxonomy" id="638953"/>
    <lineage>
        <taxon>Bacteria</taxon>
        <taxon>Bacillati</taxon>
        <taxon>Actinomycetota</taxon>
        <taxon>Actinomycetes</taxon>
        <taxon>Micrococcales</taxon>
        <taxon>Bogoriellaceae</taxon>
        <taxon>Georgenia</taxon>
    </lineage>
</organism>
<reference evidence="7 8" key="1">
    <citation type="submission" date="2017-10" db="EMBL/GenBank/DDBJ databases">
        <title>Sequencing the genomes of 1000 actinobacteria strains.</title>
        <authorList>
            <person name="Klenk H.-P."/>
        </authorList>
    </citation>
    <scope>NUCLEOTIDE SEQUENCE [LARGE SCALE GENOMIC DNA]</scope>
    <source>
        <strain evidence="7 8">DSM 21838</strain>
    </source>
</reference>